<evidence type="ECO:0000313" key="2">
    <source>
        <dbReference type="Proteomes" id="UP000828390"/>
    </source>
</evidence>
<reference evidence="1" key="2">
    <citation type="submission" date="2020-11" db="EMBL/GenBank/DDBJ databases">
        <authorList>
            <person name="McCartney M.A."/>
            <person name="Auch B."/>
            <person name="Kono T."/>
            <person name="Mallez S."/>
            <person name="Becker A."/>
            <person name="Gohl D.M."/>
            <person name="Silverstein K.A.T."/>
            <person name="Koren S."/>
            <person name="Bechman K.B."/>
            <person name="Herman A."/>
            <person name="Abrahante J.E."/>
            <person name="Garbe J."/>
        </authorList>
    </citation>
    <scope>NUCLEOTIDE SEQUENCE</scope>
    <source>
        <strain evidence="1">Duluth1</strain>
        <tissue evidence="1">Whole animal</tissue>
    </source>
</reference>
<name>A0A9D4J6W6_DREPO</name>
<reference evidence="1" key="1">
    <citation type="journal article" date="2019" name="bioRxiv">
        <title>The Genome of the Zebra Mussel, Dreissena polymorpha: A Resource for Invasive Species Research.</title>
        <authorList>
            <person name="McCartney M.A."/>
            <person name="Auch B."/>
            <person name="Kono T."/>
            <person name="Mallez S."/>
            <person name="Zhang Y."/>
            <person name="Obille A."/>
            <person name="Becker A."/>
            <person name="Abrahante J.E."/>
            <person name="Garbe J."/>
            <person name="Badalamenti J.P."/>
            <person name="Herman A."/>
            <person name="Mangelson H."/>
            <person name="Liachko I."/>
            <person name="Sullivan S."/>
            <person name="Sone E.D."/>
            <person name="Koren S."/>
            <person name="Silverstein K.A.T."/>
            <person name="Beckman K.B."/>
            <person name="Gohl D.M."/>
        </authorList>
    </citation>
    <scope>NUCLEOTIDE SEQUENCE</scope>
    <source>
        <strain evidence="1">Duluth1</strain>
        <tissue evidence="1">Whole animal</tissue>
    </source>
</reference>
<gene>
    <name evidence="1" type="ORF">DPMN_151380</name>
</gene>
<dbReference type="EMBL" id="JAIWYP010000007">
    <property type="protein sequence ID" value="KAH3797793.1"/>
    <property type="molecule type" value="Genomic_DNA"/>
</dbReference>
<evidence type="ECO:0000313" key="1">
    <source>
        <dbReference type="EMBL" id="KAH3797793.1"/>
    </source>
</evidence>
<organism evidence="1 2">
    <name type="scientific">Dreissena polymorpha</name>
    <name type="common">Zebra mussel</name>
    <name type="synonym">Mytilus polymorpha</name>
    <dbReference type="NCBI Taxonomy" id="45954"/>
    <lineage>
        <taxon>Eukaryota</taxon>
        <taxon>Metazoa</taxon>
        <taxon>Spiralia</taxon>
        <taxon>Lophotrochozoa</taxon>
        <taxon>Mollusca</taxon>
        <taxon>Bivalvia</taxon>
        <taxon>Autobranchia</taxon>
        <taxon>Heteroconchia</taxon>
        <taxon>Euheterodonta</taxon>
        <taxon>Imparidentia</taxon>
        <taxon>Neoheterodontei</taxon>
        <taxon>Myida</taxon>
        <taxon>Dreissenoidea</taxon>
        <taxon>Dreissenidae</taxon>
        <taxon>Dreissena</taxon>
    </lineage>
</organism>
<keyword evidence="2" id="KW-1185">Reference proteome</keyword>
<comment type="caution">
    <text evidence="1">The sequence shown here is derived from an EMBL/GenBank/DDBJ whole genome shotgun (WGS) entry which is preliminary data.</text>
</comment>
<accession>A0A9D4J6W6</accession>
<dbReference type="Proteomes" id="UP000828390">
    <property type="component" value="Unassembled WGS sequence"/>
</dbReference>
<sequence>MFDPLFHCFRGRRFRGKVGSSGGPAWALFCGTVRSARWELKQEEIDFDNDSRRQFDCHLLSFAPVNVNKTYNKKNITIPYTAYNSSQQSNTILS</sequence>
<proteinExistence type="predicted"/>
<protein>
    <submittedName>
        <fullName evidence="1">Uncharacterized protein</fullName>
    </submittedName>
</protein>
<dbReference type="AlphaFoldDB" id="A0A9D4J6W6"/>